<dbReference type="AlphaFoldDB" id="A0A109K476"/>
<keyword evidence="1" id="KW-1133">Transmembrane helix</keyword>
<keyword evidence="3" id="KW-1185">Reference proteome</keyword>
<reference evidence="2 3" key="1">
    <citation type="submission" date="2015-11" db="EMBL/GenBank/DDBJ databases">
        <title>Draft Genome Sequence of the Strain BR 10303 (Bradyrhizobium sp.) isolated from nodules of Centrolobium paraense.</title>
        <authorList>
            <person name="Zelli J.E."/>
            <person name="Simoes-Araujo J.L."/>
            <person name="Barauna A.C."/>
            <person name="Silva K."/>
        </authorList>
    </citation>
    <scope>NUCLEOTIDE SEQUENCE [LARGE SCALE GENOMIC DNA]</scope>
    <source>
        <strain evidence="2 3">BR 10303</strain>
    </source>
</reference>
<proteinExistence type="predicted"/>
<dbReference type="Gene3D" id="3.40.190.10">
    <property type="entry name" value="Periplasmic binding protein-like II"/>
    <property type="match status" value="2"/>
</dbReference>
<sequence>MTAIKLPAWLRIVMVSGALLLAIGAGLFAYLWYIRPVTLAAAVGSLDGEADKVLSAIASRLTATSAPVRLRIVNQSSALDAANAFSSGKVDLAVVRGDVGDLSQAQAVLVLAHAVVLIVAPPGSPLSDMASLRGRRVDVVGGEINRAVVNALRQQYDLDRANVKFRDVSLPEARQAVDSKSIDALLLVMPLTPKYLSLARSLFPQNPKSLPVLIPIESAGAIAESHRAYESFDVPKGTLKGSPAVPDDDLTTLRVPFYLVAQKKLNRDTIADLTRSLLAARRDLIGELPILAQVTAPDTDPEAFLPVHAGAAEYFNGTQESFLDEWSNAIYLTPMILGGLASILAAAWRFIGLRTSKPDESALDALYALARRVRKAPHEDALSDIEDRIDDILSGQRLKIASGDEDAADMATLNVAANRVEGLIHARRATLKPSQLDGS</sequence>
<dbReference type="PANTHER" id="PTHR42941:SF1">
    <property type="entry name" value="SLL1037 PROTEIN"/>
    <property type="match status" value="1"/>
</dbReference>
<dbReference type="OrthoDB" id="252197at2"/>
<dbReference type="InterPro" id="IPR011852">
    <property type="entry name" value="TRAP_TAXI"/>
</dbReference>
<dbReference type="EMBL" id="LNCU01000019">
    <property type="protein sequence ID" value="KWV60403.1"/>
    <property type="molecule type" value="Genomic_DNA"/>
</dbReference>
<keyword evidence="1" id="KW-0812">Transmembrane</keyword>
<gene>
    <name evidence="2" type="ORF">AS156_28830</name>
</gene>
<dbReference type="Proteomes" id="UP000057737">
    <property type="component" value="Unassembled WGS sequence"/>
</dbReference>
<accession>A0A109K476</accession>
<protein>
    <submittedName>
        <fullName evidence="2">C4-dicarboxylate ABC transporter substrate-binding protein</fullName>
    </submittedName>
</protein>
<name>A0A109K476_9BRAD</name>
<evidence type="ECO:0000256" key="1">
    <source>
        <dbReference type="SAM" id="Phobius"/>
    </source>
</evidence>
<comment type="caution">
    <text evidence="2">The sequence shown here is derived from an EMBL/GenBank/DDBJ whole genome shotgun (WGS) entry which is preliminary data.</text>
</comment>
<dbReference type="Pfam" id="PF16868">
    <property type="entry name" value="NMT1_3"/>
    <property type="match status" value="1"/>
</dbReference>
<keyword evidence="1" id="KW-0472">Membrane</keyword>
<dbReference type="SUPFAM" id="SSF53850">
    <property type="entry name" value="Periplasmic binding protein-like II"/>
    <property type="match status" value="1"/>
</dbReference>
<evidence type="ECO:0000313" key="2">
    <source>
        <dbReference type="EMBL" id="KWV60403.1"/>
    </source>
</evidence>
<dbReference type="RefSeq" id="WP_066500321.1">
    <property type="nucleotide sequence ID" value="NZ_LNCU01000019.1"/>
</dbReference>
<organism evidence="2 3">
    <name type="scientific">Bradyrhizobium macuxiense</name>
    <dbReference type="NCBI Taxonomy" id="1755647"/>
    <lineage>
        <taxon>Bacteria</taxon>
        <taxon>Pseudomonadati</taxon>
        <taxon>Pseudomonadota</taxon>
        <taxon>Alphaproteobacteria</taxon>
        <taxon>Hyphomicrobiales</taxon>
        <taxon>Nitrobacteraceae</taxon>
        <taxon>Bradyrhizobium</taxon>
    </lineage>
</organism>
<dbReference type="PANTHER" id="PTHR42941">
    <property type="entry name" value="SLL1037 PROTEIN"/>
    <property type="match status" value="1"/>
</dbReference>
<feature type="transmembrane region" description="Helical" evidence="1">
    <location>
        <begin position="12"/>
        <end position="33"/>
    </location>
</feature>
<evidence type="ECO:0000313" key="3">
    <source>
        <dbReference type="Proteomes" id="UP000057737"/>
    </source>
</evidence>